<sequence>MTSSSSVTSSTRTRPTYIIRHPPYVFYGASTSLLNVLSLIAVVLLFWQSHSHNVNVSLQHFHRCDVARQSDLMAVSCRPLVGRSDGWKVCRKPCPKGRRTLSAIVTTSQLPARTNGSSLGCLLYAAWLGSRASVGTAQPRLLD</sequence>
<keyword evidence="1" id="KW-0472">Membrane</keyword>
<keyword evidence="1" id="KW-1133">Transmembrane helix</keyword>
<protein>
    <submittedName>
        <fullName evidence="2">Uncharacterized protein</fullName>
    </submittedName>
</protein>
<name>A0A4V2K9W6_9APHY</name>
<gene>
    <name evidence="2" type="ORF">BD310DRAFT_13686</name>
</gene>
<keyword evidence="1" id="KW-0812">Transmembrane</keyword>
<dbReference type="Proteomes" id="UP000292082">
    <property type="component" value="Unassembled WGS sequence"/>
</dbReference>
<dbReference type="EMBL" id="ML145084">
    <property type="protein sequence ID" value="TBU65548.1"/>
    <property type="molecule type" value="Genomic_DNA"/>
</dbReference>
<organism evidence="2 3">
    <name type="scientific">Dichomitus squalens</name>
    <dbReference type="NCBI Taxonomy" id="114155"/>
    <lineage>
        <taxon>Eukaryota</taxon>
        <taxon>Fungi</taxon>
        <taxon>Dikarya</taxon>
        <taxon>Basidiomycota</taxon>
        <taxon>Agaricomycotina</taxon>
        <taxon>Agaricomycetes</taxon>
        <taxon>Polyporales</taxon>
        <taxon>Polyporaceae</taxon>
        <taxon>Dichomitus</taxon>
    </lineage>
</organism>
<accession>A0A4V2K9W6</accession>
<evidence type="ECO:0000313" key="2">
    <source>
        <dbReference type="EMBL" id="TBU65548.1"/>
    </source>
</evidence>
<evidence type="ECO:0000256" key="1">
    <source>
        <dbReference type="SAM" id="Phobius"/>
    </source>
</evidence>
<proteinExistence type="predicted"/>
<keyword evidence="3" id="KW-1185">Reference proteome</keyword>
<evidence type="ECO:0000313" key="3">
    <source>
        <dbReference type="Proteomes" id="UP000292082"/>
    </source>
</evidence>
<reference evidence="2 3" key="1">
    <citation type="submission" date="2019-01" db="EMBL/GenBank/DDBJ databases">
        <title>Draft genome sequences of three monokaryotic isolates of the white-rot basidiomycete fungus Dichomitus squalens.</title>
        <authorList>
            <consortium name="DOE Joint Genome Institute"/>
            <person name="Lopez S.C."/>
            <person name="Andreopoulos B."/>
            <person name="Pangilinan J."/>
            <person name="Lipzen A."/>
            <person name="Riley R."/>
            <person name="Ahrendt S."/>
            <person name="Ng V."/>
            <person name="Barry K."/>
            <person name="Daum C."/>
            <person name="Grigoriev I.V."/>
            <person name="Hilden K.S."/>
            <person name="Makela M.R."/>
            <person name="de Vries R.P."/>
        </authorList>
    </citation>
    <scope>NUCLEOTIDE SEQUENCE [LARGE SCALE GENOMIC DNA]</scope>
    <source>
        <strain evidence="2 3">CBS 464.89</strain>
    </source>
</reference>
<dbReference type="AlphaFoldDB" id="A0A4V2K9W6"/>
<feature type="transmembrane region" description="Helical" evidence="1">
    <location>
        <begin position="24"/>
        <end position="47"/>
    </location>
</feature>